<evidence type="ECO:0000256" key="4">
    <source>
        <dbReference type="ARBA" id="ARBA00023242"/>
    </source>
</evidence>
<dbReference type="AlphaFoldDB" id="A0A0L7L9B0"/>
<dbReference type="Proteomes" id="UP000037510">
    <property type="component" value="Unassembled WGS sequence"/>
</dbReference>
<dbReference type="GO" id="GO:0006261">
    <property type="term" value="P:DNA-templated DNA replication"/>
    <property type="evidence" value="ECO:0007669"/>
    <property type="project" value="TreeGrafter"/>
</dbReference>
<dbReference type="PANTHER" id="PTHR13489:SF0">
    <property type="entry name" value="MINI-CHROMOSOME MAINTENANCE COMPLEX-BINDING PROTEIN"/>
    <property type="match status" value="1"/>
</dbReference>
<feature type="compositionally biased region" description="Basic and acidic residues" evidence="5">
    <location>
        <begin position="106"/>
        <end position="125"/>
    </location>
</feature>
<gene>
    <name evidence="6" type="ORF">OBRU01_13181</name>
</gene>
<dbReference type="PANTHER" id="PTHR13489">
    <property type="entry name" value="MINI-CHROMOSOME MAINTENANCE COMPLEX-BINDING PROTEIN"/>
    <property type="match status" value="1"/>
</dbReference>
<comment type="similarity">
    <text evidence="2">Belongs to the MCMBP family.</text>
</comment>
<comment type="subcellular location">
    <subcellularLocation>
        <location evidence="1">Nucleus</location>
    </subcellularLocation>
</comment>
<feature type="region of interest" description="Disordered" evidence="5">
    <location>
        <begin position="68"/>
        <end position="125"/>
    </location>
</feature>
<evidence type="ECO:0000256" key="5">
    <source>
        <dbReference type="SAM" id="MobiDB-lite"/>
    </source>
</evidence>
<keyword evidence="7" id="KW-1185">Reference proteome</keyword>
<feature type="compositionally biased region" description="Acidic residues" evidence="5">
    <location>
        <begin position="92"/>
        <end position="104"/>
    </location>
</feature>
<dbReference type="GO" id="GO:0003682">
    <property type="term" value="F:chromatin binding"/>
    <property type="evidence" value="ECO:0007669"/>
    <property type="project" value="TreeGrafter"/>
</dbReference>
<dbReference type="STRING" id="104452.A0A0L7L9B0"/>
<evidence type="ECO:0000256" key="3">
    <source>
        <dbReference type="ARBA" id="ARBA00015405"/>
    </source>
</evidence>
<sequence length="263" mass="29873">MHDLTTDFETVTPDLWIANEEAWKERLLKLPNWYQNLKSANRQTMVVISIPGYNAWAQQLEDKKNHLKHLEDQPNTSKRLTTSLKLKRSYDEADEDTNAMDVENDGGNKEPRIVENDRGDKEPRTAEHANGAAIVGFLSVDPALSGEFQPERDPLLEPTGETDVETITHNPPPSLVPRLHAVYVKRLEHCNPLINDGFDQDETKMEQGRLDSTGINNITALGNMIQTQKSDYYLPLKPEESSLQIFDAIVEAATYYLKEDIMN</sequence>
<evidence type="ECO:0000256" key="2">
    <source>
        <dbReference type="ARBA" id="ARBA00007925"/>
    </source>
</evidence>
<organism evidence="6 7">
    <name type="scientific">Operophtera brumata</name>
    <name type="common">Winter moth</name>
    <name type="synonym">Phalaena brumata</name>
    <dbReference type="NCBI Taxonomy" id="104452"/>
    <lineage>
        <taxon>Eukaryota</taxon>
        <taxon>Metazoa</taxon>
        <taxon>Ecdysozoa</taxon>
        <taxon>Arthropoda</taxon>
        <taxon>Hexapoda</taxon>
        <taxon>Insecta</taxon>
        <taxon>Pterygota</taxon>
        <taxon>Neoptera</taxon>
        <taxon>Endopterygota</taxon>
        <taxon>Lepidoptera</taxon>
        <taxon>Glossata</taxon>
        <taxon>Ditrysia</taxon>
        <taxon>Geometroidea</taxon>
        <taxon>Geometridae</taxon>
        <taxon>Larentiinae</taxon>
        <taxon>Operophtera</taxon>
    </lineage>
</organism>
<reference evidence="6 7" key="1">
    <citation type="journal article" date="2015" name="Genome Biol. Evol.">
        <title>The genome of winter moth (Operophtera brumata) provides a genomic perspective on sexual dimorphism and phenology.</title>
        <authorList>
            <person name="Derks M.F."/>
            <person name="Smit S."/>
            <person name="Salis L."/>
            <person name="Schijlen E."/>
            <person name="Bossers A."/>
            <person name="Mateman C."/>
            <person name="Pijl A.S."/>
            <person name="de Ridder D."/>
            <person name="Groenen M.A."/>
            <person name="Visser M.E."/>
            <person name="Megens H.J."/>
        </authorList>
    </citation>
    <scope>NUCLEOTIDE SEQUENCE [LARGE SCALE GENOMIC DNA]</scope>
    <source>
        <strain evidence="6">WM2013NL</strain>
        <tissue evidence="6">Head and thorax</tissue>
    </source>
</reference>
<comment type="caution">
    <text evidence="6">The sequence shown here is derived from an EMBL/GenBank/DDBJ whole genome shotgun (WGS) entry which is preliminary data.</text>
</comment>
<keyword evidence="4" id="KW-0539">Nucleus</keyword>
<evidence type="ECO:0000313" key="7">
    <source>
        <dbReference type="Proteomes" id="UP000037510"/>
    </source>
</evidence>
<evidence type="ECO:0000256" key="1">
    <source>
        <dbReference type="ARBA" id="ARBA00004123"/>
    </source>
</evidence>
<protein>
    <recommendedName>
        <fullName evidence="3">Mini-chromosome maintenance complex-binding protein</fullName>
    </recommendedName>
</protein>
<feature type="non-terminal residue" evidence="6">
    <location>
        <position position="263"/>
    </location>
</feature>
<accession>A0A0L7L9B0</accession>
<proteinExistence type="inferred from homology"/>
<dbReference type="EMBL" id="JTDY01002235">
    <property type="protein sequence ID" value="KOB71831.1"/>
    <property type="molecule type" value="Genomic_DNA"/>
</dbReference>
<evidence type="ECO:0000313" key="6">
    <source>
        <dbReference type="EMBL" id="KOB71831.1"/>
    </source>
</evidence>
<feature type="compositionally biased region" description="Polar residues" evidence="5">
    <location>
        <begin position="73"/>
        <end position="84"/>
    </location>
</feature>
<dbReference type="InterPro" id="IPR019140">
    <property type="entry name" value="MCM_complex-bd"/>
</dbReference>
<dbReference type="GO" id="GO:0005634">
    <property type="term" value="C:nucleus"/>
    <property type="evidence" value="ECO:0007669"/>
    <property type="project" value="UniProtKB-SubCell"/>
</dbReference>
<dbReference type="Pfam" id="PF09739">
    <property type="entry name" value="MCM_bind"/>
    <property type="match status" value="3"/>
</dbReference>
<name>A0A0L7L9B0_OPEBR</name>